<dbReference type="Proteomes" id="UP000050795">
    <property type="component" value="Unassembled WGS sequence"/>
</dbReference>
<dbReference type="WBParaSite" id="TREG1_122330.1">
    <property type="protein sequence ID" value="TREG1_122330.1"/>
    <property type="gene ID" value="TREG1_122330"/>
</dbReference>
<evidence type="ECO:0000256" key="1">
    <source>
        <dbReference type="SAM" id="Phobius"/>
    </source>
</evidence>
<keyword evidence="2" id="KW-1185">Reference proteome</keyword>
<evidence type="ECO:0000313" key="3">
    <source>
        <dbReference type="WBParaSite" id="TREG1_122330.1"/>
    </source>
</evidence>
<feature type="transmembrane region" description="Helical" evidence="1">
    <location>
        <begin position="6"/>
        <end position="26"/>
    </location>
</feature>
<reference evidence="3" key="2">
    <citation type="submission" date="2023-11" db="UniProtKB">
        <authorList>
            <consortium name="WormBaseParasite"/>
        </authorList>
    </citation>
    <scope>IDENTIFICATION</scope>
</reference>
<keyword evidence="1" id="KW-0812">Transmembrane</keyword>
<sequence length="127" mass="14241">MNEKGIFILCTALQWIVFVLVVLLASIDRIKDFGSHKWIFLLLRSGLSRSVSIIFAFITITTKLLAGFVIPALATLIYTFVKLIWDAKSTTGGSIYFGSLTFLMIAVSFVAFLIMFPPNEKKCYMSD</sequence>
<evidence type="ECO:0000313" key="2">
    <source>
        <dbReference type="Proteomes" id="UP000050795"/>
    </source>
</evidence>
<feature type="transmembrane region" description="Helical" evidence="1">
    <location>
        <begin position="64"/>
        <end position="85"/>
    </location>
</feature>
<feature type="transmembrane region" description="Helical" evidence="1">
    <location>
        <begin position="38"/>
        <end position="58"/>
    </location>
</feature>
<keyword evidence="1" id="KW-0472">Membrane</keyword>
<name>A0AA85J1F7_TRIRE</name>
<dbReference type="AlphaFoldDB" id="A0AA85J1F7"/>
<accession>A0AA85J1F7</accession>
<reference evidence="2" key="1">
    <citation type="submission" date="2022-06" db="EMBL/GenBank/DDBJ databases">
        <authorList>
            <person name="Berger JAMES D."/>
            <person name="Berger JAMES D."/>
        </authorList>
    </citation>
    <scope>NUCLEOTIDE SEQUENCE [LARGE SCALE GENOMIC DNA]</scope>
</reference>
<keyword evidence="1" id="KW-1133">Transmembrane helix</keyword>
<feature type="transmembrane region" description="Helical" evidence="1">
    <location>
        <begin position="97"/>
        <end position="116"/>
    </location>
</feature>
<organism evidence="2 3">
    <name type="scientific">Trichobilharzia regenti</name>
    <name type="common">Nasal bird schistosome</name>
    <dbReference type="NCBI Taxonomy" id="157069"/>
    <lineage>
        <taxon>Eukaryota</taxon>
        <taxon>Metazoa</taxon>
        <taxon>Spiralia</taxon>
        <taxon>Lophotrochozoa</taxon>
        <taxon>Platyhelminthes</taxon>
        <taxon>Trematoda</taxon>
        <taxon>Digenea</taxon>
        <taxon>Strigeidida</taxon>
        <taxon>Schistosomatoidea</taxon>
        <taxon>Schistosomatidae</taxon>
        <taxon>Trichobilharzia</taxon>
    </lineage>
</organism>
<protein>
    <submittedName>
        <fullName evidence="3">Uncharacterized protein</fullName>
    </submittedName>
</protein>
<proteinExistence type="predicted"/>